<keyword evidence="4" id="KW-1185">Reference proteome</keyword>
<feature type="region of interest" description="Disordered" evidence="1">
    <location>
        <begin position="1"/>
        <end position="22"/>
    </location>
</feature>
<dbReference type="GeneID" id="36592484"/>
<evidence type="ECO:0000313" key="4">
    <source>
        <dbReference type="Proteomes" id="UP000235371"/>
    </source>
</evidence>
<sequence>MVQRPTPQGELSFPRESGWIRNERPPYLDTSQQENRFANPTSSVHPTHLTIETALRECCRIPVKEFGLVVILENGEERTFSSPSLAPYRQRFFTGEFYSHFRRAVRRATEDAYSSSGYGPESMFNEIDIESDQGRKGSGSSEGRTRYRKTRSDDSDEEVSSGSRGKKRARYPAWRENSNDDTPMPVPVQKTQQLMIGDSAEVEKFYACRFKDMQQSSCKVMGKAFVKLVEPKKQTHHPYTKGDDKAPPWWPPTAGDDNVRVRHREPDHLLKPERIRLLVHILRMIIEPSEKQHPTVQKLELDVKKLEEVTMEAISNWFNDKDHPENAQKRPFLKEIFKIAKAEERYKNGEIDGTTVIPVMYGERSGGCDGDGSDDGGDEQPSFKPEDDEHEMPLHSSSNLPTPDSMVSPLTGSHNRHLQSEPDSSGLGMRSILPVRSMDDHFNDPSSFFSRGGLGVNFQQPRSPNLQDTARGHGQFVSQSNFHTPQMFWPPNMASNASSNNYYVTSPQTSLPPSSSPYNPLPLPNPQQTMLPPPPISVQHPFDGLPVGRAYDSSPALGSQLRTGSIGHPHHIAQHHSFQDFLQDGGNFGHHETDLKDQQQQQHIHPS</sequence>
<feature type="region of interest" description="Disordered" evidence="1">
    <location>
        <begin position="110"/>
        <end position="186"/>
    </location>
</feature>
<feature type="compositionally biased region" description="Low complexity" evidence="1">
    <location>
        <begin position="504"/>
        <end position="518"/>
    </location>
</feature>
<dbReference type="Proteomes" id="UP000235371">
    <property type="component" value="Unassembled WGS sequence"/>
</dbReference>
<feature type="compositionally biased region" description="Basic and acidic residues" evidence="1">
    <location>
        <begin position="384"/>
        <end position="393"/>
    </location>
</feature>
<feature type="region of interest" description="Disordered" evidence="1">
    <location>
        <begin position="581"/>
        <end position="607"/>
    </location>
</feature>
<dbReference type="InterPro" id="IPR021264">
    <property type="entry name" value="AFUB_079030/YDR124W-like"/>
</dbReference>
<accession>A0A2J6TUC6</accession>
<feature type="region of interest" description="Disordered" evidence="1">
    <location>
        <begin position="504"/>
        <end position="528"/>
    </location>
</feature>
<evidence type="ECO:0000256" key="1">
    <source>
        <dbReference type="SAM" id="MobiDB-lite"/>
    </source>
</evidence>
<dbReference type="AlphaFoldDB" id="A0A2J6TUC6"/>
<feature type="region of interest" description="Disordered" evidence="1">
    <location>
        <begin position="362"/>
        <end position="430"/>
    </location>
</feature>
<name>A0A2J6TUC6_9HELO</name>
<dbReference type="OrthoDB" id="5338458at2759"/>
<feature type="domain" description="Subtelomeric hrmA-associated cluster protein AFUB-079030/YDR124W-like helical bundle" evidence="2">
    <location>
        <begin position="196"/>
        <end position="341"/>
    </location>
</feature>
<feature type="compositionally biased region" description="Pro residues" evidence="1">
    <location>
        <begin position="519"/>
        <end position="528"/>
    </location>
</feature>
<feature type="compositionally biased region" description="Polar residues" evidence="1">
    <location>
        <begin position="598"/>
        <end position="607"/>
    </location>
</feature>
<protein>
    <recommendedName>
        <fullName evidence="2">Subtelomeric hrmA-associated cluster protein AFUB-079030/YDR124W-like helical bundle domain-containing protein</fullName>
    </recommendedName>
</protein>
<evidence type="ECO:0000313" key="3">
    <source>
        <dbReference type="EMBL" id="PMD66629.1"/>
    </source>
</evidence>
<dbReference type="InParanoid" id="A0A2J6TUC6"/>
<dbReference type="Pfam" id="PF11001">
    <property type="entry name" value="AFUB_07903_YDR124W_hel"/>
    <property type="match status" value="1"/>
</dbReference>
<feature type="region of interest" description="Disordered" evidence="1">
    <location>
        <begin position="549"/>
        <end position="568"/>
    </location>
</feature>
<gene>
    <name evidence="3" type="ORF">K444DRAFT_639731</name>
</gene>
<dbReference type="PANTHER" id="PTHR36102:SF1">
    <property type="entry name" value="YDR124W-LIKE HELICAL BUNDLE DOMAIN-CONTAINING PROTEIN"/>
    <property type="match status" value="1"/>
</dbReference>
<feature type="region of interest" description="Disordered" evidence="1">
    <location>
        <begin position="235"/>
        <end position="258"/>
    </location>
</feature>
<dbReference type="EMBL" id="KZ613743">
    <property type="protein sequence ID" value="PMD66629.1"/>
    <property type="molecule type" value="Genomic_DNA"/>
</dbReference>
<organism evidence="3 4">
    <name type="scientific">Hyaloscypha bicolor E</name>
    <dbReference type="NCBI Taxonomy" id="1095630"/>
    <lineage>
        <taxon>Eukaryota</taxon>
        <taxon>Fungi</taxon>
        <taxon>Dikarya</taxon>
        <taxon>Ascomycota</taxon>
        <taxon>Pezizomycotina</taxon>
        <taxon>Leotiomycetes</taxon>
        <taxon>Helotiales</taxon>
        <taxon>Hyaloscyphaceae</taxon>
        <taxon>Hyaloscypha</taxon>
        <taxon>Hyaloscypha bicolor</taxon>
    </lineage>
</organism>
<dbReference type="STRING" id="1095630.A0A2J6TUC6"/>
<reference evidence="3 4" key="1">
    <citation type="submission" date="2016-04" db="EMBL/GenBank/DDBJ databases">
        <title>A degradative enzymes factory behind the ericoid mycorrhizal symbiosis.</title>
        <authorList>
            <consortium name="DOE Joint Genome Institute"/>
            <person name="Martino E."/>
            <person name="Morin E."/>
            <person name="Grelet G."/>
            <person name="Kuo A."/>
            <person name="Kohler A."/>
            <person name="Daghino S."/>
            <person name="Barry K."/>
            <person name="Choi C."/>
            <person name="Cichocki N."/>
            <person name="Clum A."/>
            <person name="Copeland A."/>
            <person name="Hainaut M."/>
            <person name="Haridas S."/>
            <person name="Labutti K."/>
            <person name="Lindquist E."/>
            <person name="Lipzen A."/>
            <person name="Khouja H.-R."/>
            <person name="Murat C."/>
            <person name="Ohm R."/>
            <person name="Olson A."/>
            <person name="Spatafora J."/>
            <person name="Veneault-Fourrey C."/>
            <person name="Henrissat B."/>
            <person name="Grigoriev I."/>
            <person name="Martin F."/>
            <person name="Perotto S."/>
        </authorList>
    </citation>
    <scope>NUCLEOTIDE SEQUENCE [LARGE SCALE GENOMIC DNA]</scope>
    <source>
        <strain evidence="3 4">E</strain>
    </source>
</reference>
<dbReference type="RefSeq" id="XP_024743533.1">
    <property type="nucleotide sequence ID" value="XM_024884407.1"/>
</dbReference>
<evidence type="ECO:0000259" key="2">
    <source>
        <dbReference type="Pfam" id="PF11001"/>
    </source>
</evidence>
<dbReference type="PANTHER" id="PTHR36102">
    <property type="entry name" value="CHROMOSOME 10, WHOLE GENOME SHOTGUN SEQUENCE"/>
    <property type="match status" value="1"/>
</dbReference>
<proteinExistence type="predicted"/>
<dbReference type="InterPro" id="IPR047092">
    <property type="entry name" value="AFUB_07903/YDR124W-like_hel"/>
</dbReference>